<dbReference type="Proteomes" id="UP000432350">
    <property type="component" value="Unassembled WGS sequence"/>
</dbReference>
<sequence>MGELRPKHIKGDTIMDRIFRAFLANKIDSLSETDQRVYERIREVDAQVRTGFVQKITKFDYELQLEVEIHRINRPYQKLELAHWIMARFGVSQAQAYIDIQMSQQFFKTFESKEDKDYARGMHIYWGERMMMEAHGAGDFRAASAFYKELSKVKGLHEKDHDIPDYKEFTPIKPVIETDASKLGFEKIENLEAVKADLLKELKGKSSSIDRMLEDEAEDVDYEDLADGQV</sequence>
<protein>
    <submittedName>
        <fullName evidence="1">Uncharacterized protein</fullName>
    </submittedName>
</protein>
<gene>
    <name evidence="1" type="ORF">SPHINGO8BC_110251</name>
</gene>
<name>A0A653YQ42_SPHMU</name>
<accession>A0A653YQ42</accession>
<dbReference type="EMBL" id="CABWMV010000003">
    <property type="protein sequence ID" value="VXC44636.1"/>
    <property type="molecule type" value="Genomic_DNA"/>
</dbReference>
<reference evidence="1 2" key="1">
    <citation type="submission" date="2019-10" db="EMBL/GenBank/DDBJ databases">
        <authorList>
            <person name="Karimi E."/>
        </authorList>
    </citation>
    <scope>NUCLEOTIDE SEQUENCE [LARGE SCALE GENOMIC DNA]</scope>
    <source>
        <strain evidence="1">Sphingobacterium sp. 8BC</strain>
    </source>
</reference>
<dbReference type="RefSeq" id="WP_159333258.1">
    <property type="nucleotide sequence ID" value="NZ_LR733857.1"/>
</dbReference>
<organism evidence="1 2">
    <name type="scientific">Sphingobacterium multivorum</name>
    <dbReference type="NCBI Taxonomy" id="28454"/>
    <lineage>
        <taxon>Bacteria</taxon>
        <taxon>Pseudomonadati</taxon>
        <taxon>Bacteroidota</taxon>
        <taxon>Sphingobacteriia</taxon>
        <taxon>Sphingobacteriales</taxon>
        <taxon>Sphingobacteriaceae</taxon>
        <taxon>Sphingobacterium</taxon>
    </lineage>
</organism>
<dbReference type="AlphaFoldDB" id="A0A653YQ42"/>
<evidence type="ECO:0000313" key="2">
    <source>
        <dbReference type="Proteomes" id="UP000432350"/>
    </source>
</evidence>
<proteinExistence type="predicted"/>
<evidence type="ECO:0000313" key="1">
    <source>
        <dbReference type="EMBL" id="VXC44636.1"/>
    </source>
</evidence>